<keyword evidence="2" id="KW-1185">Reference proteome</keyword>
<organism evidence="1 2">
    <name type="scientific">Leptospira koniambonensis</name>
    <dbReference type="NCBI Taxonomy" id="2484950"/>
    <lineage>
        <taxon>Bacteria</taxon>
        <taxon>Pseudomonadati</taxon>
        <taxon>Spirochaetota</taxon>
        <taxon>Spirochaetia</taxon>
        <taxon>Leptospirales</taxon>
        <taxon>Leptospiraceae</taxon>
        <taxon>Leptospira</taxon>
    </lineage>
</organism>
<evidence type="ECO:0000313" key="2">
    <source>
        <dbReference type="Proteomes" id="UP000297871"/>
    </source>
</evidence>
<dbReference type="AlphaFoldDB" id="A0A4R9J3H8"/>
<comment type="caution">
    <text evidence="1">The sequence shown here is derived from an EMBL/GenBank/DDBJ whole genome shotgun (WGS) entry which is preliminary data.</text>
</comment>
<name>A0A4R9J3H8_9LEPT</name>
<protein>
    <submittedName>
        <fullName evidence="1">TIGR04452 family lipoprotein</fullName>
    </submittedName>
</protein>
<proteinExistence type="predicted"/>
<sequence>MKKINSILYFLTVFAMSCNIIESTGATKNSFSGGEAREIIRNAAFNADGVYYTEKFGGYSGLVENVAISNSLIVSFTLDLDDSKYYKRKKVTDCASDMEKFSYLNRFDSLSTLTLSENCRNFEEIKFLPN</sequence>
<dbReference type="RefSeq" id="WP_135616724.1">
    <property type="nucleotide sequence ID" value="NZ_JBNURZ010000004.1"/>
</dbReference>
<dbReference type="OrthoDB" id="330624at2"/>
<dbReference type="NCBIfam" id="TIGR04452">
    <property type="entry name" value="Lepto_Lipo_YY_C"/>
    <property type="match status" value="1"/>
</dbReference>
<keyword evidence="1" id="KW-0449">Lipoprotein</keyword>
<accession>A0A4R9J3H8</accession>
<dbReference type="InterPro" id="IPR031030">
    <property type="entry name" value="Lepto_Lipo_YY_C"/>
</dbReference>
<dbReference type="EMBL" id="RQFY01000012">
    <property type="protein sequence ID" value="TGL28210.1"/>
    <property type="molecule type" value="Genomic_DNA"/>
</dbReference>
<evidence type="ECO:0000313" key="1">
    <source>
        <dbReference type="EMBL" id="TGL28210.1"/>
    </source>
</evidence>
<dbReference type="PROSITE" id="PS51257">
    <property type="entry name" value="PROKAR_LIPOPROTEIN"/>
    <property type="match status" value="1"/>
</dbReference>
<reference evidence="1" key="1">
    <citation type="journal article" date="2019" name="PLoS Negl. Trop. Dis.">
        <title>Revisiting the worldwide diversity of Leptospira species in the environment.</title>
        <authorList>
            <person name="Vincent A.T."/>
            <person name="Schiettekatte O."/>
            <person name="Bourhy P."/>
            <person name="Veyrier F.J."/>
            <person name="Picardeau M."/>
        </authorList>
    </citation>
    <scope>NUCLEOTIDE SEQUENCE [LARGE SCALE GENOMIC DNA]</scope>
    <source>
        <strain evidence="1">201800265</strain>
    </source>
</reference>
<dbReference type="Proteomes" id="UP000297871">
    <property type="component" value="Unassembled WGS sequence"/>
</dbReference>
<gene>
    <name evidence="1" type="ORF">EHQ52_18230</name>
</gene>